<evidence type="ECO:0000256" key="5">
    <source>
        <dbReference type="ARBA" id="ARBA00022829"/>
    </source>
</evidence>
<evidence type="ECO:0000313" key="10">
    <source>
        <dbReference type="EMBL" id="OKL61500.1"/>
    </source>
</evidence>
<comment type="caution">
    <text evidence="10">The sequence shown here is derived from an EMBL/GenBank/DDBJ whole genome shotgun (WGS) entry which is preliminary data.</text>
</comment>
<feature type="compositionally biased region" description="Polar residues" evidence="8">
    <location>
        <begin position="950"/>
        <end position="964"/>
    </location>
</feature>
<feature type="region of interest" description="Disordered" evidence="8">
    <location>
        <begin position="397"/>
        <end position="498"/>
    </location>
</feature>
<keyword evidence="4" id="KW-0963">Cytoplasm</keyword>
<keyword evidence="11" id="KW-1185">Reference proteome</keyword>
<feature type="compositionally biased region" description="Basic and acidic residues" evidence="8">
    <location>
        <begin position="883"/>
        <end position="902"/>
    </location>
</feature>
<evidence type="ECO:0000256" key="7">
    <source>
        <dbReference type="ARBA" id="ARBA00023242"/>
    </source>
</evidence>
<feature type="compositionally biased region" description="Polar residues" evidence="8">
    <location>
        <begin position="626"/>
        <end position="650"/>
    </location>
</feature>
<feature type="compositionally biased region" description="Basic and acidic residues" evidence="8">
    <location>
        <begin position="706"/>
        <end position="716"/>
    </location>
</feature>
<feature type="compositionally biased region" description="Polar residues" evidence="8">
    <location>
        <begin position="755"/>
        <end position="764"/>
    </location>
</feature>
<dbReference type="PANTHER" id="PTHR13142:SF1">
    <property type="entry name" value="INNER CENTROMERE PROTEIN"/>
    <property type="match status" value="1"/>
</dbReference>
<comment type="subcellular location">
    <subcellularLocation>
        <location evidence="2">Cytoplasm</location>
        <location evidence="2">Cytoskeleton</location>
        <location evidence="2">Spindle</location>
    </subcellularLocation>
    <subcellularLocation>
        <location evidence="1">Nucleus</location>
    </subcellularLocation>
</comment>
<feature type="compositionally biased region" description="Polar residues" evidence="8">
    <location>
        <begin position="663"/>
        <end position="675"/>
    </location>
</feature>
<evidence type="ECO:0000256" key="3">
    <source>
        <dbReference type="ARBA" id="ARBA00010042"/>
    </source>
</evidence>
<dbReference type="InterPro" id="IPR005635">
    <property type="entry name" value="Inner_centromere_prot_ARK-bd"/>
</dbReference>
<dbReference type="GeneID" id="31003087"/>
<feature type="compositionally biased region" description="Polar residues" evidence="8">
    <location>
        <begin position="814"/>
        <end position="832"/>
    </location>
</feature>
<accession>A0A225AKU1</accession>
<dbReference type="EMBL" id="LFMY01000004">
    <property type="protein sequence ID" value="OKL61500.1"/>
    <property type="molecule type" value="Genomic_DNA"/>
</dbReference>
<keyword evidence="5" id="KW-0159">Chromosome partition</keyword>
<feature type="region of interest" description="Disordered" evidence="8">
    <location>
        <begin position="270"/>
        <end position="291"/>
    </location>
</feature>
<gene>
    <name evidence="10" type="ORF">UA08_03332</name>
</gene>
<feature type="compositionally biased region" description="Polar residues" evidence="8">
    <location>
        <begin position="1008"/>
        <end position="1025"/>
    </location>
</feature>
<feature type="compositionally biased region" description="Acidic residues" evidence="8">
    <location>
        <begin position="1133"/>
        <end position="1142"/>
    </location>
</feature>
<feature type="region of interest" description="Disordered" evidence="8">
    <location>
        <begin position="553"/>
        <end position="594"/>
    </location>
</feature>
<dbReference type="GO" id="GO:0007059">
    <property type="term" value="P:chromosome segregation"/>
    <property type="evidence" value="ECO:0007669"/>
    <property type="project" value="UniProtKB-KW"/>
</dbReference>
<dbReference type="GO" id="GO:0005819">
    <property type="term" value="C:spindle"/>
    <property type="evidence" value="ECO:0007669"/>
    <property type="project" value="UniProtKB-SubCell"/>
</dbReference>
<feature type="compositionally biased region" description="Polar residues" evidence="8">
    <location>
        <begin position="202"/>
        <end position="214"/>
    </location>
</feature>
<feature type="compositionally biased region" description="Basic and acidic residues" evidence="8">
    <location>
        <begin position="403"/>
        <end position="419"/>
    </location>
</feature>
<feature type="compositionally biased region" description="Polar residues" evidence="8">
    <location>
        <begin position="987"/>
        <end position="996"/>
    </location>
</feature>
<feature type="compositionally biased region" description="Basic residues" evidence="8">
    <location>
        <begin position="67"/>
        <end position="79"/>
    </location>
</feature>
<organism evidence="10 11">
    <name type="scientific">Talaromyces atroroseus</name>
    <dbReference type="NCBI Taxonomy" id="1441469"/>
    <lineage>
        <taxon>Eukaryota</taxon>
        <taxon>Fungi</taxon>
        <taxon>Dikarya</taxon>
        <taxon>Ascomycota</taxon>
        <taxon>Pezizomycotina</taxon>
        <taxon>Eurotiomycetes</taxon>
        <taxon>Eurotiomycetidae</taxon>
        <taxon>Eurotiales</taxon>
        <taxon>Trichocomaceae</taxon>
        <taxon>Talaromyces</taxon>
        <taxon>Talaromyces sect. Trachyspermi</taxon>
    </lineage>
</organism>
<evidence type="ECO:0000313" key="11">
    <source>
        <dbReference type="Proteomes" id="UP000214365"/>
    </source>
</evidence>
<dbReference type="OrthoDB" id="6123at2759"/>
<evidence type="ECO:0000256" key="8">
    <source>
        <dbReference type="SAM" id="MobiDB-lite"/>
    </source>
</evidence>
<feature type="compositionally biased region" description="Basic and acidic residues" evidence="8">
    <location>
        <begin position="270"/>
        <end position="281"/>
    </location>
</feature>
<evidence type="ECO:0000256" key="6">
    <source>
        <dbReference type="ARBA" id="ARBA00023212"/>
    </source>
</evidence>
<feature type="compositionally biased region" description="Basic and acidic residues" evidence="8">
    <location>
        <begin position="857"/>
        <end position="875"/>
    </location>
</feature>
<feature type="compositionally biased region" description="Low complexity" evidence="8">
    <location>
        <begin position="833"/>
        <end position="856"/>
    </location>
</feature>
<evidence type="ECO:0000259" key="9">
    <source>
        <dbReference type="Pfam" id="PF03941"/>
    </source>
</evidence>
<feature type="compositionally biased region" description="Polar residues" evidence="8">
    <location>
        <begin position="718"/>
        <end position="735"/>
    </location>
</feature>
<keyword evidence="7" id="KW-0539">Nucleus</keyword>
<evidence type="ECO:0000256" key="4">
    <source>
        <dbReference type="ARBA" id="ARBA00022490"/>
    </source>
</evidence>
<dbReference type="AlphaFoldDB" id="A0A225AKU1"/>
<comment type="similarity">
    <text evidence="3">Belongs to the INCENP family.</text>
</comment>
<feature type="region of interest" description="Disordered" evidence="8">
    <location>
        <begin position="64"/>
        <end position="160"/>
    </location>
</feature>
<dbReference type="GO" id="GO:0005634">
    <property type="term" value="C:nucleus"/>
    <property type="evidence" value="ECO:0007669"/>
    <property type="project" value="UniProtKB-SubCell"/>
</dbReference>
<dbReference type="STRING" id="1441469.A0A225AKU1"/>
<dbReference type="PANTHER" id="PTHR13142">
    <property type="entry name" value="INNER CENTROMERE PROTEIN"/>
    <property type="match status" value="1"/>
</dbReference>
<protein>
    <recommendedName>
        <fullName evidence="9">Inner centromere protein ARK-binding domain-containing protein</fullName>
    </recommendedName>
</protein>
<feature type="region of interest" description="Disordered" evidence="8">
    <location>
        <begin position="195"/>
        <end position="215"/>
    </location>
</feature>
<reference evidence="10 11" key="1">
    <citation type="submission" date="2015-06" db="EMBL/GenBank/DDBJ databases">
        <title>Talaromyces atroroseus IBT 11181 draft genome.</title>
        <authorList>
            <person name="Rasmussen K.B."/>
            <person name="Rasmussen S."/>
            <person name="Petersen B."/>
            <person name="Sicheritz-Ponten T."/>
            <person name="Mortensen U.H."/>
            <person name="Thrane U."/>
        </authorList>
    </citation>
    <scope>NUCLEOTIDE SEQUENCE [LARGE SCALE GENOMIC DNA]</scope>
    <source>
        <strain evidence="10 11">IBT 11181</strain>
    </source>
</reference>
<feature type="compositionally biased region" description="Basic and acidic residues" evidence="8">
    <location>
        <begin position="143"/>
        <end position="152"/>
    </location>
</feature>
<feature type="region of interest" description="Disordered" evidence="8">
    <location>
        <begin position="527"/>
        <end position="546"/>
    </location>
</feature>
<keyword evidence="6" id="KW-0206">Cytoskeleton</keyword>
<feature type="compositionally biased region" description="Polar residues" evidence="8">
    <location>
        <begin position="1078"/>
        <end position="1102"/>
    </location>
</feature>
<proteinExistence type="inferred from homology"/>
<feature type="compositionally biased region" description="Polar residues" evidence="8">
    <location>
        <begin position="435"/>
        <end position="457"/>
    </location>
</feature>
<sequence length="1234" mass="135427">MAAAGKKTIGSAAWIAAEKENVTRLLEQEMEEVEFPVRHEMDWLNEHMAEIFLRNQFNMTEIFKTPGKMRGKTPRTARKRNPDEARVPLSDIFSTANQRPKSPSKSAKSPEKPVAPQMPSKQATDPLSREPVDGLVQEPIKNPPEKPMDTSPEKPVSYPALDIKGKQPIRDVHLNKALNSFSTFNTDSGYHGLGDDDELVLPSTQPLPDTQVSADSRVVVTAPTQPPELGVVHNRKSLSMDRRTTEGSFVSAQENIISRGQTVEPMDIETDHQEKADEDTPRPLVKAAQEPRGSLVKPIGIQRETHVNTDRLGKNGDIVIDDNFDDIGSPSDGSTPARPLVRKSSLSFASLPAREPLMTKKSIGPRVSRTSHVDIIKPTAIGRQSYFTGQIEGVRPVVSNTAAEKEETRQENMDRDRKGRPFQQGETAVAYDTSALHSPRTTKSTAPVSHVTNSQVNYPELPGSRNDSTDIERVPSSISTSQESWIKPLGSPQKSAMAKSQTADIIEFVAGNETVGNLEKSKITRTETFHDLSNRRPPTPKRTAFPSFDQHQSMFAATPPSPHRSESSAQPVSNTAVESTTPVTSPRRLDGMLSGSKSRFQSIMKSAQGLFSSSASISAAAKLETLSPSASRPQPNLQRLGTSPERSSPSPEKLPTPKRSATEAKSNTAVKQTQLEDPFEVEEPRTRQAKATEPSTKLGKLQKKVQSKEPDAHETVDLPSSNQAMTKKNQRTQPQVRKEAAVDTDTEPKFPLPPSSSHAQTQPARQRPVKPMREATQKPKPQPMSIRVGSTLRMPVPSAASYSQEPISGPTPVSAKQPTLSKKASNSSLQTMASNTSFKSSISSQSQRRAQVAAAAESKKQEERDALLRKEEQKKRAAQQKQQQEELRRQDRERPVADEKKKSAQQRLENARIRQGSQPPRPANDLGSSIQQEKTTQRADMGPARPPSRLGSSMQSFSRSINQPPTNPAKPAKRHLEDESQHRPPASASQNKSQTAEAKRRKTEDEYNQQLYSQPATSLKQQPIRNENGKLSLLAHAYPQAPPPAAHHQIGGSLYKTGPVQPGAAGQQPKHAAPIDMTQYTSGKIPSAANNATAHKTPSHKTPNPGPSAQRVPAKASPQYPPSESIHLPEPPTDSEDEDSDADMMPVADWAQGSALTEALSIQETWPVDWIFGPVPDFSMEDAFKQDKKVKKFRERTSSANWSGPDGLTQDEITRDMAARRIMRANGGWSYNVS</sequence>
<dbReference type="Proteomes" id="UP000214365">
    <property type="component" value="Unassembled WGS sequence"/>
</dbReference>
<dbReference type="RefSeq" id="XP_020121621.1">
    <property type="nucleotide sequence ID" value="XM_020265620.1"/>
</dbReference>
<feature type="region of interest" description="Disordered" evidence="8">
    <location>
        <begin position="624"/>
        <end position="1145"/>
    </location>
</feature>
<feature type="domain" description="Inner centromere protein ARK-binding" evidence="9">
    <location>
        <begin position="1131"/>
        <end position="1184"/>
    </location>
</feature>
<dbReference type="Pfam" id="PF03941">
    <property type="entry name" value="INCENP_ARK-bind"/>
    <property type="match status" value="1"/>
</dbReference>
<evidence type="ECO:0000256" key="2">
    <source>
        <dbReference type="ARBA" id="ARBA00004186"/>
    </source>
</evidence>
<name>A0A225AKU1_TALAT</name>
<evidence type="ECO:0000256" key="1">
    <source>
        <dbReference type="ARBA" id="ARBA00004123"/>
    </source>
</evidence>
<feature type="compositionally biased region" description="Polar residues" evidence="8">
    <location>
        <begin position="567"/>
        <end position="584"/>
    </location>
</feature>